<dbReference type="Pfam" id="PF08387">
    <property type="entry name" value="FBD"/>
    <property type="match status" value="1"/>
</dbReference>
<reference evidence="3" key="1">
    <citation type="journal article" date="2023" name="Plant J.">
        <title>The genome of the king protea, Protea cynaroides.</title>
        <authorList>
            <person name="Chang J."/>
            <person name="Duong T.A."/>
            <person name="Schoeman C."/>
            <person name="Ma X."/>
            <person name="Roodt D."/>
            <person name="Barker N."/>
            <person name="Li Z."/>
            <person name="Van de Peer Y."/>
            <person name="Mizrachi E."/>
        </authorList>
    </citation>
    <scope>NUCLEOTIDE SEQUENCE</scope>
    <source>
        <tissue evidence="3">Young leaves</tissue>
    </source>
</reference>
<evidence type="ECO:0000259" key="2">
    <source>
        <dbReference type="Pfam" id="PF24758"/>
    </source>
</evidence>
<dbReference type="InterPro" id="IPR006566">
    <property type="entry name" value="FBD"/>
</dbReference>
<dbReference type="Pfam" id="PF24758">
    <property type="entry name" value="LRR_At5g56370"/>
    <property type="match status" value="1"/>
</dbReference>
<dbReference type="AlphaFoldDB" id="A0A9Q0HDY8"/>
<dbReference type="SUPFAM" id="SSF52047">
    <property type="entry name" value="RNI-like"/>
    <property type="match status" value="1"/>
</dbReference>
<evidence type="ECO:0000313" key="4">
    <source>
        <dbReference type="Proteomes" id="UP001141806"/>
    </source>
</evidence>
<protein>
    <submittedName>
        <fullName evidence="3">Uncharacterized protein</fullName>
    </submittedName>
</protein>
<feature type="domain" description="FBD" evidence="1">
    <location>
        <begin position="271"/>
        <end position="311"/>
    </location>
</feature>
<dbReference type="OrthoDB" id="682954at2759"/>
<feature type="domain" description="F-box/LRR-repeat protein 15/At3g58940/PEG3-like LRR" evidence="2">
    <location>
        <begin position="90"/>
        <end position="203"/>
    </location>
</feature>
<accession>A0A9Q0HDY8</accession>
<dbReference type="PANTHER" id="PTHR31639">
    <property type="entry name" value="F-BOX PROTEIN-LIKE"/>
    <property type="match status" value="1"/>
</dbReference>
<organism evidence="3 4">
    <name type="scientific">Protea cynaroides</name>
    <dbReference type="NCBI Taxonomy" id="273540"/>
    <lineage>
        <taxon>Eukaryota</taxon>
        <taxon>Viridiplantae</taxon>
        <taxon>Streptophyta</taxon>
        <taxon>Embryophyta</taxon>
        <taxon>Tracheophyta</taxon>
        <taxon>Spermatophyta</taxon>
        <taxon>Magnoliopsida</taxon>
        <taxon>Proteales</taxon>
        <taxon>Proteaceae</taxon>
        <taxon>Protea</taxon>
    </lineage>
</organism>
<dbReference type="InterPro" id="IPR055411">
    <property type="entry name" value="LRR_FXL15/At3g58940/PEG3-like"/>
</dbReference>
<dbReference type="Proteomes" id="UP001141806">
    <property type="component" value="Unassembled WGS sequence"/>
</dbReference>
<gene>
    <name evidence="3" type="ORF">NE237_021794</name>
</gene>
<name>A0A9Q0HDY8_9MAGN</name>
<evidence type="ECO:0000313" key="3">
    <source>
        <dbReference type="EMBL" id="KAJ4961884.1"/>
    </source>
</evidence>
<dbReference type="EMBL" id="JAMYWD010000009">
    <property type="protein sequence ID" value="KAJ4961884.1"/>
    <property type="molecule type" value="Genomic_DNA"/>
</dbReference>
<dbReference type="PANTHER" id="PTHR31639:SF237">
    <property type="entry name" value="F-BOX DOMAIN-CONTAINING PROTEIN"/>
    <property type="match status" value="1"/>
</dbReference>
<sequence length="338" mass="39179">MSVAMLKLDPSLNGDIISHMPPNIIENILSRLYNWVTLPELIFNFTLGNASRNRNDRIVKFIDDVLSLHRGPICKFELSGDLCILNTGYIDKWILCLSRNAIQELILWPHPWLIANDELPSCLYSCELLNHLQLSFCTLRRPPLFASFNFLKSLLLYKVLFVGFSFENLISRCPILEILKIEGFTSYNDFTIYAPKLKCLYFAVDFVPKKLPKTYYHMKSLDLNICFNDVHMVLMALCLSRSAPNLQELKINVIIYPNMHSTAISRIRDGPEFSLNQLRNVKINRFGGWRRQLEFVEFLLSITPVLEKMSIYGYKDPTITKGYPVYGARMLEVLMRFS</sequence>
<dbReference type="Gene3D" id="3.80.10.10">
    <property type="entry name" value="Ribonuclease Inhibitor"/>
    <property type="match status" value="1"/>
</dbReference>
<dbReference type="InterPro" id="IPR032675">
    <property type="entry name" value="LRR_dom_sf"/>
</dbReference>
<proteinExistence type="predicted"/>
<evidence type="ECO:0000259" key="1">
    <source>
        <dbReference type="Pfam" id="PF08387"/>
    </source>
</evidence>
<comment type="caution">
    <text evidence="3">The sequence shown here is derived from an EMBL/GenBank/DDBJ whole genome shotgun (WGS) entry which is preliminary data.</text>
</comment>
<keyword evidence="4" id="KW-1185">Reference proteome</keyword>